<keyword evidence="9" id="KW-0436">Ligase</keyword>
<evidence type="ECO:0000256" key="5">
    <source>
        <dbReference type="ARBA" id="ARBA00022840"/>
    </source>
</evidence>
<organism evidence="9 10">
    <name type="scientific">Carpediemonas membranifera</name>
    <dbReference type="NCBI Taxonomy" id="201153"/>
    <lineage>
        <taxon>Eukaryota</taxon>
        <taxon>Metamonada</taxon>
        <taxon>Carpediemonas-like organisms</taxon>
        <taxon>Carpediemonas</taxon>
    </lineage>
</organism>
<dbReference type="InterPro" id="IPR023313">
    <property type="entry name" value="UBQ-conjugating_AS"/>
</dbReference>
<keyword evidence="10" id="KW-1185">Reference proteome</keyword>
<dbReference type="SUPFAM" id="SSF54495">
    <property type="entry name" value="UBC-like"/>
    <property type="match status" value="1"/>
</dbReference>
<gene>
    <name evidence="9" type="ORF">J8273_8904</name>
</gene>
<evidence type="ECO:0000256" key="2">
    <source>
        <dbReference type="ARBA" id="ARBA00022679"/>
    </source>
</evidence>
<evidence type="ECO:0000256" key="6">
    <source>
        <dbReference type="PROSITE-ProRule" id="PRU10133"/>
    </source>
</evidence>
<dbReference type="PROSITE" id="PS50127">
    <property type="entry name" value="UBC_2"/>
    <property type="match status" value="1"/>
</dbReference>
<evidence type="ECO:0000256" key="7">
    <source>
        <dbReference type="RuleBase" id="RU362109"/>
    </source>
</evidence>
<dbReference type="PANTHER" id="PTHR24067">
    <property type="entry name" value="UBIQUITIN-CONJUGATING ENZYME E2"/>
    <property type="match status" value="1"/>
</dbReference>
<keyword evidence="5 7" id="KW-0067">ATP-binding</keyword>
<keyword evidence="2" id="KW-0808">Transferase</keyword>
<evidence type="ECO:0000313" key="9">
    <source>
        <dbReference type="EMBL" id="KAG9389611.1"/>
    </source>
</evidence>
<evidence type="ECO:0000256" key="4">
    <source>
        <dbReference type="ARBA" id="ARBA00022786"/>
    </source>
</evidence>
<dbReference type="InterPro" id="IPR050113">
    <property type="entry name" value="Ub_conjugating_enzyme"/>
</dbReference>
<dbReference type="GO" id="GO:0016874">
    <property type="term" value="F:ligase activity"/>
    <property type="evidence" value="ECO:0007669"/>
    <property type="project" value="UniProtKB-KW"/>
</dbReference>
<dbReference type="GO" id="GO:0061631">
    <property type="term" value="F:ubiquitin conjugating enzyme activity"/>
    <property type="evidence" value="ECO:0007669"/>
    <property type="project" value="UniProtKB-EC"/>
</dbReference>
<dbReference type="GO" id="GO:0005524">
    <property type="term" value="F:ATP binding"/>
    <property type="evidence" value="ECO:0007669"/>
    <property type="project" value="UniProtKB-UniRule"/>
</dbReference>
<dbReference type="OrthoDB" id="10252682at2759"/>
<feature type="active site" description="Glycyl thioester intermediate" evidence="6">
    <location>
        <position position="86"/>
    </location>
</feature>
<dbReference type="PROSITE" id="PS00183">
    <property type="entry name" value="UBC_1"/>
    <property type="match status" value="1"/>
</dbReference>
<dbReference type="EC" id="2.3.2.23" evidence="1"/>
<dbReference type="EMBL" id="JAHDYR010000069">
    <property type="protein sequence ID" value="KAG9389611.1"/>
    <property type="molecule type" value="Genomic_DNA"/>
</dbReference>
<keyword evidence="4 7" id="KW-0833">Ubl conjugation pathway</keyword>
<accession>A0A8J6AP85</accession>
<keyword evidence="3 7" id="KW-0547">Nucleotide-binding</keyword>
<sequence>MAFAMRIQKETKDLLRGGIPGISASVNEDNMHHFNIHLSGPSETCYAGGQFRLELYIPDNYPMAPPKVRFLTPVWHPNVDRLGRICLNILTQNEWSPALQIRGVLLSIQALMSTPNPDDPLNNAAAKVWIEEPEKAMQIAKEWTEKYAKAQ</sequence>
<dbReference type="AlphaFoldDB" id="A0A8J6AP85"/>
<dbReference type="Gene3D" id="3.10.110.10">
    <property type="entry name" value="Ubiquitin Conjugating Enzyme"/>
    <property type="match status" value="1"/>
</dbReference>
<evidence type="ECO:0000256" key="3">
    <source>
        <dbReference type="ARBA" id="ARBA00022741"/>
    </source>
</evidence>
<dbReference type="Proteomes" id="UP000717585">
    <property type="component" value="Unassembled WGS sequence"/>
</dbReference>
<evidence type="ECO:0000256" key="1">
    <source>
        <dbReference type="ARBA" id="ARBA00012486"/>
    </source>
</evidence>
<comment type="caution">
    <text evidence="9">The sequence shown here is derived from an EMBL/GenBank/DDBJ whole genome shotgun (WGS) entry which is preliminary data.</text>
</comment>
<name>A0A8J6AP85_9EUKA</name>
<feature type="domain" description="UBC core" evidence="8">
    <location>
        <begin position="2"/>
        <end position="149"/>
    </location>
</feature>
<comment type="similarity">
    <text evidence="7">Belongs to the ubiquitin-conjugating enzyme family.</text>
</comment>
<evidence type="ECO:0000259" key="8">
    <source>
        <dbReference type="PROSITE" id="PS50127"/>
    </source>
</evidence>
<dbReference type="InterPro" id="IPR000608">
    <property type="entry name" value="UBC"/>
</dbReference>
<reference evidence="9" key="1">
    <citation type="submission" date="2021-05" db="EMBL/GenBank/DDBJ databases">
        <title>A free-living protist that lacks canonical eukaryotic 1 DNA replication and segregation systems.</title>
        <authorList>
            <person name="Salas-Leiva D.E."/>
            <person name="Tromer E.C."/>
            <person name="Curtis B.A."/>
            <person name="Jerlstrom-Hultqvist J."/>
            <person name="Kolisko M."/>
            <person name="Yi Z."/>
            <person name="Salas-Leiva J.S."/>
            <person name="Gallot-Lavallee L."/>
            <person name="Kops G.J.P.L."/>
            <person name="Archibald J.M."/>
            <person name="Simpson A.G.B."/>
            <person name="Roger A.J."/>
        </authorList>
    </citation>
    <scope>NUCLEOTIDE SEQUENCE</scope>
    <source>
        <strain evidence="9">BICM</strain>
    </source>
</reference>
<dbReference type="InterPro" id="IPR016135">
    <property type="entry name" value="UBQ-conjugating_enzyme/RWD"/>
</dbReference>
<protein>
    <recommendedName>
        <fullName evidence="1">E2 ubiquitin-conjugating enzyme</fullName>
        <ecNumber evidence="1">2.3.2.23</ecNumber>
    </recommendedName>
</protein>
<proteinExistence type="inferred from homology"/>
<dbReference type="SMART" id="SM00212">
    <property type="entry name" value="UBCc"/>
    <property type="match status" value="1"/>
</dbReference>
<dbReference type="Pfam" id="PF00179">
    <property type="entry name" value="UQ_con"/>
    <property type="match status" value="1"/>
</dbReference>
<dbReference type="FunFam" id="3.10.110.10:FF:000060">
    <property type="entry name" value="Ubiquitin conjugating enzyme (UbcB)"/>
    <property type="match status" value="1"/>
</dbReference>
<evidence type="ECO:0000313" key="10">
    <source>
        <dbReference type="Proteomes" id="UP000717585"/>
    </source>
</evidence>